<dbReference type="EC" id="2.7.13.3" evidence="2"/>
<feature type="transmembrane region" description="Helical" evidence="8">
    <location>
        <begin position="12"/>
        <end position="32"/>
    </location>
</feature>
<keyword evidence="5 8" id="KW-0812">Transmembrane</keyword>
<dbReference type="SUPFAM" id="SSF47384">
    <property type="entry name" value="Homodimeric domain of signal transducing histidine kinase"/>
    <property type="match status" value="1"/>
</dbReference>
<evidence type="ECO:0000256" key="2">
    <source>
        <dbReference type="ARBA" id="ARBA00012438"/>
    </source>
</evidence>
<dbReference type="CDD" id="cd00082">
    <property type="entry name" value="HisKA"/>
    <property type="match status" value="1"/>
</dbReference>
<organism evidence="10 11">
    <name type="scientific">Luteimonas fraxinea</name>
    <dbReference type="NCBI Taxonomy" id="2901869"/>
    <lineage>
        <taxon>Bacteria</taxon>
        <taxon>Pseudomonadati</taxon>
        <taxon>Pseudomonadota</taxon>
        <taxon>Gammaproteobacteria</taxon>
        <taxon>Lysobacterales</taxon>
        <taxon>Lysobacteraceae</taxon>
        <taxon>Luteimonas</taxon>
    </lineage>
</organism>
<evidence type="ECO:0000256" key="8">
    <source>
        <dbReference type="SAM" id="Phobius"/>
    </source>
</evidence>
<reference evidence="10" key="1">
    <citation type="submission" date="2021-12" db="EMBL/GenBank/DDBJ databases">
        <authorList>
            <person name="Ulrich A."/>
        </authorList>
    </citation>
    <scope>NUCLEOTIDE SEQUENCE</scope>
    <source>
        <strain evidence="10">A1P009</strain>
    </source>
</reference>
<proteinExistence type="predicted"/>
<accession>A0ABS8UH47</accession>
<dbReference type="PANTHER" id="PTHR45436">
    <property type="entry name" value="SENSOR HISTIDINE KINASE YKOH"/>
    <property type="match status" value="1"/>
</dbReference>
<evidence type="ECO:0000313" key="10">
    <source>
        <dbReference type="EMBL" id="MCD9098240.1"/>
    </source>
</evidence>
<keyword evidence="3" id="KW-0597">Phosphoprotein</keyword>
<dbReference type="Proteomes" id="UP001430360">
    <property type="component" value="Unassembled WGS sequence"/>
</dbReference>
<dbReference type="EMBL" id="JAJQKU010000005">
    <property type="protein sequence ID" value="MCD9098240.1"/>
    <property type="molecule type" value="Genomic_DNA"/>
</dbReference>
<keyword evidence="7 8" id="KW-1133">Transmembrane helix</keyword>
<dbReference type="InterPro" id="IPR050428">
    <property type="entry name" value="TCS_sensor_his_kinase"/>
</dbReference>
<evidence type="ECO:0000256" key="6">
    <source>
        <dbReference type="ARBA" id="ARBA00022777"/>
    </source>
</evidence>
<keyword evidence="8" id="KW-0472">Membrane</keyword>
<dbReference type="SUPFAM" id="SSF55874">
    <property type="entry name" value="ATPase domain of HSP90 chaperone/DNA topoisomerase II/histidine kinase"/>
    <property type="match status" value="1"/>
</dbReference>
<evidence type="ECO:0000256" key="5">
    <source>
        <dbReference type="ARBA" id="ARBA00022692"/>
    </source>
</evidence>
<dbReference type="Pfam" id="PF02518">
    <property type="entry name" value="HATPase_c"/>
    <property type="match status" value="1"/>
</dbReference>
<reference evidence="10" key="2">
    <citation type="journal article" date="2022" name="Syst. Appl. Microbiol.">
        <title>Physiological and genomic characterisation of Luteimonas fraxinea sp. nov., a bacterial species associated with trees tolerant to ash dieback.</title>
        <authorList>
            <person name="Ulrich K."/>
            <person name="Becker R."/>
            <person name="Behrendt U."/>
            <person name="Kube M."/>
            <person name="Schneck V."/>
            <person name="Ulrich A."/>
        </authorList>
    </citation>
    <scope>NUCLEOTIDE SEQUENCE</scope>
    <source>
        <strain evidence="10">A1P009</strain>
    </source>
</reference>
<protein>
    <recommendedName>
        <fullName evidence="2">histidine kinase</fullName>
        <ecNumber evidence="2">2.7.13.3</ecNumber>
    </recommendedName>
</protein>
<dbReference type="Gene3D" id="1.10.287.130">
    <property type="match status" value="1"/>
</dbReference>
<dbReference type="InterPro" id="IPR036890">
    <property type="entry name" value="HATPase_C_sf"/>
</dbReference>
<dbReference type="PROSITE" id="PS50109">
    <property type="entry name" value="HIS_KIN"/>
    <property type="match status" value="1"/>
</dbReference>
<evidence type="ECO:0000256" key="4">
    <source>
        <dbReference type="ARBA" id="ARBA00022679"/>
    </source>
</evidence>
<dbReference type="SMART" id="SM00387">
    <property type="entry name" value="HATPase_c"/>
    <property type="match status" value="1"/>
</dbReference>
<feature type="transmembrane region" description="Helical" evidence="8">
    <location>
        <begin position="132"/>
        <end position="153"/>
    </location>
</feature>
<evidence type="ECO:0000313" key="11">
    <source>
        <dbReference type="Proteomes" id="UP001430360"/>
    </source>
</evidence>
<sequence length="431" mass="46930">MSRARSLRSRILYWLAVYALLLAAGVSLHGFLVNEYAERLLWDSMLRTEFTHHLQRSAADPSYRWSDSDSLRLYVNGGAPPETAALPDGIHDEVELPDGTEILVLVEHVDGVRHVLTLDITDMEREEDRLTLFILGSSVVLVTVMGGLMALGLGRTLRPLTTLAGDIAALSPDRAGQRIVPETRASSELLVIANALNDYLGRNEQFVDRERAFINTASHELRTPIAVMSGAAELALAPTDVPAVTAHQLRRIQRTADDMDRMIALLLALAKDPARLLQAGQPIELETLLPAIIDDHRHLTRDKALQIVLHTAQPCTLLAPPAVVRATVGNLLRNAIEHSDDGRIDVELHADATVVIRDPGHGMTPEQISAVYSRMARTGMPTGDGIGLELIARVCEHLGWALDIRSSAEGGTIATLRMRATGDAPDARIPG</sequence>
<name>A0ABS8UH47_9GAMM</name>
<dbReference type="PANTHER" id="PTHR45436:SF16">
    <property type="entry name" value="HISTIDINE KINASE"/>
    <property type="match status" value="1"/>
</dbReference>
<dbReference type="Pfam" id="PF00512">
    <property type="entry name" value="HisKA"/>
    <property type="match status" value="1"/>
</dbReference>
<feature type="domain" description="Histidine kinase" evidence="9">
    <location>
        <begin position="216"/>
        <end position="422"/>
    </location>
</feature>
<dbReference type="SMART" id="SM00388">
    <property type="entry name" value="HisKA"/>
    <property type="match status" value="1"/>
</dbReference>
<dbReference type="GO" id="GO:0016301">
    <property type="term" value="F:kinase activity"/>
    <property type="evidence" value="ECO:0007669"/>
    <property type="project" value="UniProtKB-KW"/>
</dbReference>
<dbReference type="InterPro" id="IPR003661">
    <property type="entry name" value="HisK_dim/P_dom"/>
</dbReference>
<gene>
    <name evidence="10" type="ORF">LTT95_14955</name>
</gene>
<evidence type="ECO:0000256" key="7">
    <source>
        <dbReference type="ARBA" id="ARBA00022989"/>
    </source>
</evidence>
<evidence type="ECO:0000256" key="3">
    <source>
        <dbReference type="ARBA" id="ARBA00022553"/>
    </source>
</evidence>
<comment type="caution">
    <text evidence="10">The sequence shown here is derived from an EMBL/GenBank/DDBJ whole genome shotgun (WGS) entry which is preliminary data.</text>
</comment>
<evidence type="ECO:0000256" key="1">
    <source>
        <dbReference type="ARBA" id="ARBA00000085"/>
    </source>
</evidence>
<dbReference type="InterPro" id="IPR005467">
    <property type="entry name" value="His_kinase_dom"/>
</dbReference>
<dbReference type="InterPro" id="IPR036097">
    <property type="entry name" value="HisK_dim/P_sf"/>
</dbReference>
<dbReference type="RefSeq" id="WP_232137501.1">
    <property type="nucleotide sequence ID" value="NZ_JAJQKU010000005.1"/>
</dbReference>
<dbReference type="Gene3D" id="3.30.565.10">
    <property type="entry name" value="Histidine kinase-like ATPase, C-terminal domain"/>
    <property type="match status" value="1"/>
</dbReference>
<keyword evidence="11" id="KW-1185">Reference proteome</keyword>
<comment type="catalytic activity">
    <reaction evidence="1">
        <text>ATP + protein L-histidine = ADP + protein N-phospho-L-histidine.</text>
        <dbReference type="EC" id="2.7.13.3"/>
    </reaction>
</comment>
<dbReference type="InterPro" id="IPR003594">
    <property type="entry name" value="HATPase_dom"/>
</dbReference>
<evidence type="ECO:0000259" key="9">
    <source>
        <dbReference type="PROSITE" id="PS50109"/>
    </source>
</evidence>
<keyword evidence="6 10" id="KW-0418">Kinase</keyword>
<keyword evidence="4" id="KW-0808">Transferase</keyword>